<comment type="caution">
    <text evidence="1">The sequence shown here is derived from an EMBL/GenBank/DDBJ whole genome shotgun (WGS) entry which is preliminary data.</text>
</comment>
<dbReference type="GO" id="GO:0004386">
    <property type="term" value="F:helicase activity"/>
    <property type="evidence" value="ECO:0007669"/>
    <property type="project" value="UniProtKB-KW"/>
</dbReference>
<keyword evidence="1" id="KW-0547">Nucleotide-binding</keyword>
<protein>
    <submittedName>
        <fullName evidence="1">Helicase, RecD/TraA family</fullName>
    </submittedName>
</protein>
<organism evidence="1">
    <name type="scientific">human gut metagenome</name>
    <dbReference type="NCBI Taxonomy" id="408170"/>
    <lineage>
        <taxon>unclassified sequences</taxon>
        <taxon>metagenomes</taxon>
        <taxon>organismal metagenomes</taxon>
    </lineage>
</organism>
<dbReference type="Gene3D" id="3.40.50.300">
    <property type="entry name" value="P-loop containing nucleotide triphosphate hydrolases"/>
    <property type="match status" value="1"/>
</dbReference>
<gene>
    <name evidence="1" type="ORF">Q604_UNBC15960G0001</name>
</gene>
<sequence length="103" mass="11656">GVTSKIVTLGLQDIPTINSDIQFEIDVFEKEQKIKFADSQREAILGAFNNGIEIITGGPGTGKTTIIKAIIHFLQLFSELQPYHKYFFLLTPWLSINFFHTLQ</sequence>
<reference evidence="1" key="1">
    <citation type="submission" date="2013-12" db="EMBL/GenBank/DDBJ databases">
        <title>A Varibaculum cambriense genome reconstructed from a premature infant gut community with otherwise low bacterial novelty that shifts toward anaerobic metabolism during the third week of life.</title>
        <authorList>
            <person name="Brown C.T."/>
            <person name="Sharon I."/>
            <person name="Thomas B.C."/>
            <person name="Castelle C.J."/>
            <person name="Morowitz M.J."/>
            <person name="Banfield J.F."/>
        </authorList>
    </citation>
    <scope>NUCLEOTIDE SEQUENCE</scope>
</reference>
<dbReference type="EMBL" id="AZMM01015960">
    <property type="protein sequence ID" value="ETJ29511.1"/>
    <property type="molecule type" value="Genomic_DNA"/>
</dbReference>
<dbReference type="SUPFAM" id="SSF52540">
    <property type="entry name" value="P-loop containing nucleoside triphosphate hydrolases"/>
    <property type="match status" value="1"/>
</dbReference>
<keyword evidence="1" id="KW-0067">ATP-binding</keyword>
<evidence type="ECO:0000313" key="1">
    <source>
        <dbReference type="EMBL" id="ETJ29511.1"/>
    </source>
</evidence>
<dbReference type="InterPro" id="IPR027417">
    <property type="entry name" value="P-loop_NTPase"/>
</dbReference>
<dbReference type="AlphaFoldDB" id="W1XH93"/>
<keyword evidence="1" id="KW-0347">Helicase</keyword>
<accession>W1XH93</accession>
<dbReference type="Pfam" id="PF13245">
    <property type="entry name" value="AAA_19"/>
    <property type="match status" value="1"/>
</dbReference>
<name>W1XH93_9ZZZZ</name>
<proteinExistence type="predicted"/>
<feature type="non-terminal residue" evidence="1">
    <location>
        <position position="1"/>
    </location>
</feature>
<keyword evidence="1" id="KW-0378">Hydrolase</keyword>